<evidence type="ECO:0000313" key="2">
    <source>
        <dbReference type="Proteomes" id="UP001151760"/>
    </source>
</evidence>
<reference evidence="1" key="2">
    <citation type="submission" date="2022-01" db="EMBL/GenBank/DDBJ databases">
        <authorList>
            <person name="Yamashiro T."/>
            <person name="Shiraishi A."/>
            <person name="Satake H."/>
            <person name="Nakayama K."/>
        </authorList>
    </citation>
    <scope>NUCLEOTIDE SEQUENCE</scope>
</reference>
<keyword evidence="2" id="KW-1185">Reference proteome</keyword>
<accession>A0ABQ4YAA9</accession>
<protein>
    <submittedName>
        <fullName evidence="1">Cell division cycle 20.2, cofactor of APC complex-like protein</fullName>
    </submittedName>
</protein>
<gene>
    <name evidence="1" type="ORF">Tco_0706903</name>
</gene>
<organism evidence="1 2">
    <name type="scientific">Tanacetum coccineum</name>
    <dbReference type="NCBI Taxonomy" id="301880"/>
    <lineage>
        <taxon>Eukaryota</taxon>
        <taxon>Viridiplantae</taxon>
        <taxon>Streptophyta</taxon>
        <taxon>Embryophyta</taxon>
        <taxon>Tracheophyta</taxon>
        <taxon>Spermatophyta</taxon>
        <taxon>Magnoliopsida</taxon>
        <taxon>eudicotyledons</taxon>
        <taxon>Gunneridae</taxon>
        <taxon>Pentapetalae</taxon>
        <taxon>asterids</taxon>
        <taxon>campanulids</taxon>
        <taxon>Asterales</taxon>
        <taxon>Asteraceae</taxon>
        <taxon>Asteroideae</taxon>
        <taxon>Anthemideae</taxon>
        <taxon>Anthemidinae</taxon>
        <taxon>Tanacetum</taxon>
    </lineage>
</organism>
<comment type="caution">
    <text evidence="1">The sequence shown here is derived from an EMBL/GenBank/DDBJ whole genome shotgun (WGS) entry which is preliminary data.</text>
</comment>
<reference evidence="1" key="1">
    <citation type="journal article" date="2022" name="Int. J. Mol. Sci.">
        <title>Draft Genome of Tanacetum Coccineum: Genomic Comparison of Closely Related Tanacetum-Family Plants.</title>
        <authorList>
            <person name="Yamashiro T."/>
            <person name="Shiraishi A."/>
            <person name="Nakayama K."/>
            <person name="Satake H."/>
        </authorList>
    </citation>
    <scope>NUCLEOTIDE SEQUENCE</scope>
</reference>
<dbReference type="EMBL" id="BQNB010010202">
    <property type="protein sequence ID" value="GJS74062.1"/>
    <property type="molecule type" value="Genomic_DNA"/>
</dbReference>
<dbReference type="Proteomes" id="UP001151760">
    <property type="component" value="Unassembled WGS sequence"/>
</dbReference>
<evidence type="ECO:0000313" key="1">
    <source>
        <dbReference type="EMBL" id="GJS74062.1"/>
    </source>
</evidence>
<proteinExistence type="predicted"/>
<name>A0ABQ4YAA9_9ASTR</name>
<sequence length="517" mass="59274">MVVLKMRPSVSWRVAIIRRRVVWDNKGLCSFDEYANDVMHLGFVTVGERVGVAFFTARSSLTPVSWLGSHTESVIAAMSGVCYRYCTRKSEPHLLPYIRIVAERTGKKYAAQVTDVNDYRFVKKLYLENSLYCCLNHLQIQKNMRYINSGSLSYISSQDGKSVNSEDEITGLKDELDRFIPNRSAMDFDYAHYMLTVANKGKKNPVDCSPEREAYKKLLAEACNMNRFGILAFKNKPPTPIEAIPRYFFEPLPVEVGELGPLQIVYMRGCTGLHELPSSVKGPLEVVCDTETSLHWINIPNVKLKLVEEDKIDEGRRIATKLNRLREEILIVCEKRRNLADELRSIRGIVVVGKAAEFITDTLRKDNAQVAQLREVESQMEFRALEKDLFVQKLVGNIESIFNVGAEEAVGGRRNWLDMMIVYLQKFTDEHRDFALSVNRLLRDMNESCLDRRAFVRELRSMSGEIVPARAAVFLEEMMDKEGNMEWQLRELGKEAREMASEIEAFLLKLMDEEPSH</sequence>